<evidence type="ECO:0000313" key="6">
    <source>
        <dbReference type="Proteomes" id="UP000015354"/>
    </source>
</evidence>
<keyword evidence="1" id="KW-0544">Nucleosome core</keyword>
<comment type="caution">
    <text evidence="5">The sequence shown here is derived from an EMBL/GenBank/DDBJ whole genome shotgun (WGS) entry which is preliminary data.</text>
</comment>
<dbReference type="AlphaFoldDB" id="S9U8B4"/>
<comment type="subcellular location">
    <subcellularLocation>
        <location evidence="1">Nucleus</location>
    </subcellularLocation>
</comment>
<dbReference type="InterPro" id="IPR002119">
    <property type="entry name" value="Histone_H2A"/>
</dbReference>
<dbReference type="CDD" id="cd00074">
    <property type="entry name" value="HFD_H2A"/>
    <property type="match status" value="1"/>
</dbReference>
<evidence type="ECO:0000259" key="3">
    <source>
        <dbReference type="Pfam" id="PF00125"/>
    </source>
</evidence>
<proteinExistence type="inferred from homology"/>
<organism evidence="5 6">
    <name type="scientific">Strigomonas culicis</name>
    <dbReference type="NCBI Taxonomy" id="28005"/>
    <lineage>
        <taxon>Eukaryota</taxon>
        <taxon>Discoba</taxon>
        <taxon>Euglenozoa</taxon>
        <taxon>Kinetoplastea</taxon>
        <taxon>Metakinetoplastina</taxon>
        <taxon>Trypanosomatida</taxon>
        <taxon>Trypanosomatidae</taxon>
        <taxon>Strigomonadinae</taxon>
        <taxon>Strigomonas</taxon>
    </lineage>
</organism>
<sequence>MSYTGEENAPAPPMPMMGPGSATADQTSVVSGGKLGGKGGKGKGKGKGKRGGKTGGKAGKRERMSRSARADLNFPVGRIHSRLKDGLFRKQRCGASAAVYCAALLEYLTSEVIELAGAAAKQQKTERIKPRHLLLAIRGDQELNKVVSATIAGGGVVPNLHKALLKKSKKKSSKRAAPIAERK</sequence>
<evidence type="ECO:0000256" key="1">
    <source>
        <dbReference type="RuleBase" id="RU003767"/>
    </source>
</evidence>
<feature type="domain" description="Core Histone H2A/H2B/H3" evidence="3">
    <location>
        <begin position="57"/>
        <end position="139"/>
    </location>
</feature>
<dbReference type="Proteomes" id="UP000015354">
    <property type="component" value="Unassembled WGS sequence"/>
</dbReference>
<dbReference type="Gene3D" id="1.10.20.10">
    <property type="entry name" value="Histone, subunit A"/>
    <property type="match status" value="1"/>
</dbReference>
<feature type="compositionally biased region" description="Basic residues" evidence="2">
    <location>
        <begin position="40"/>
        <end position="52"/>
    </location>
</feature>
<keyword evidence="1" id="KW-0238">DNA-binding</keyword>
<keyword evidence="1" id="KW-0539">Nucleus</keyword>
<dbReference type="GO" id="GO:0000786">
    <property type="term" value="C:nucleosome"/>
    <property type="evidence" value="ECO:0007669"/>
    <property type="project" value="UniProtKB-KW"/>
</dbReference>
<dbReference type="GO" id="GO:0005634">
    <property type="term" value="C:nucleus"/>
    <property type="evidence" value="ECO:0007669"/>
    <property type="project" value="UniProtKB-SubCell"/>
</dbReference>
<dbReference type="PRINTS" id="PR00620">
    <property type="entry name" value="HISTONEH2A"/>
</dbReference>
<dbReference type="EMBL" id="ATMH01005981">
    <property type="protein sequence ID" value="EPY26982.1"/>
    <property type="molecule type" value="Genomic_DNA"/>
</dbReference>
<protein>
    <recommendedName>
        <fullName evidence="1">Histone H2A</fullName>
    </recommendedName>
</protein>
<dbReference type="InterPro" id="IPR032454">
    <property type="entry name" value="Histone_H2A_C"/>
</dbReference>
<dbReference type="InterPro" id="IPR009072">
    <property type="entry name" value="Histone-fold"/>
</dbReference>
<feature type="domain" description="Histone H2A C-terminal" evidence="4">
    <location>
        <begin position="142"/>
        <end position="174"/>
    </location>
</feature>
<feature type="region of interest" description="Disordered" evidence="2">
    <location>
        <begin position="1"/>
        <end position="66"/>
    </location>
</feature>
<gene>
    <name evidence="5" type="ORF">STCU_05981</name>
</gene>
<evidence type="ECO:0000259" key="4">
    <source>
        <dbReference type="Pfam" id="PF16211"/>
    </source>
</evidence>
<dbReference type="OrthoDB" id="9421954at2759"/>
<dbReference type="InterPro" id="IPR007125">
    <property type="entry name" value="H2A/H2B/H3"/>
</dbReference>
<evidence type="ECO:0000313" key="5">
    <source>
        <dbReference type="EMBL" id="EPY26982.1"/>
    </source>
</evidence>
<dbReference type="GO" id="GO:0046982">
    <property type="term" value="F:protein heterodimerization activity"/>
    <property type="evidence" value="ECO:0007669"/>
    <property type="project" value="InterPro"/>
</dbReference>
<dbReference type="GO" id="GO:0003677">
    <property type="term" value="F:DNA binding"/>
    <property type="evidence" value="ECO:0007669"/>
    <property type="project" value="UniProtKB-KW"/>
</dbReference>
<keyword evidence="6" id="KW-1185">Reference proteome</keyword>
<dbReference type="SUPFAM" id="SSF47113">
    <property type="entry name" value="Histone-fold"/>
    <property type="match status" value="1"/>
</dbReference>
<dbReference type="Pfam" id="PF00125">
    <property type="entry name" value="Histone"/>
    <property type="match status" value="1"/>
</dbReference>
<reference evidence="5 6" key="1">
    <citation type="journal article" date="2013" name="PLoS ONE">
        <title>Predicting the Proteins of Angomonas deanei, Strigomonas culicis and Their Respective Endosymbionts Reveals New Aspects of the Trypanosomatidae Family.</title>
        <authorList>
            <person name="Motta M.C."/>
            <person name="Martins A.C."/>
            <person name="de Souza S.S."/>
            <person name="Catta-Preta C.M."/>
            <person name="Silva R."/>
            <person name="Klein C.C."/>
            <person name="de Almeida L.G."/>
            <person name="de Lima Cunha O."/>
            <person name="Ciapina L.P."/>
            <person name="Brocchi M."/>
            <person name="Colabardini A.C."/>
            <person name="de Araujo Lima B."/>
            <person name="Machado C.R."/>
            <person name="de Almeida Soares C.M."/>
            <person name="Probst C.M."/>
            <person name="de Menezes C.B."/>
            <person name="Thompson C.E."/>
            <person name="Bartholomeu D.C."/>
            <person name="Gradia D.F."/>
            <person name="Pavoni D.P."/>
            <person name="Grisard E.C."/>
            <person name="Fantinatti-Garboggini F."/>
            <person name="Marchini F.K."/>
            <person name="Rodrigues-Luiz G.F."/>
            <person name="Wagner G."/>
            <person name="Goldman G.H."/>
            <person name="Fietto J.L."/>
            <person name="Elias M.C."/>
            <person name="Goldman M.H."/>
            <person name="Sagot M.F."/>
            <person name="Pereira M."/>
            <person name="Stoco P.H."/>
            <person name="de Mendonca-Neto R.P."/>
            <person name="Teixeira S.M."/>
            <person name="Maciel T.E."/>
            <person name="de Oliveira Mendes T.A."/>
            <person name="Urmenyi T.P."/>
            <person name="de Souza W."/>
            <person name="Schenkman S."/>
            <person name="de Vasconcelos A.T."/>
        </authorList>
    </citation>
    <scope>NUCLEOTIDE SEQUENCE [LARGE SCALE GENOMIC DNA]</scope>
</reference>
<dbReference type="PANTHER" id="PTHR23430">
    <property type="entry name" value="HISTONE H2A"/>
    <property type="match status" value="1"/>
</dbReference>
<comment type="similarity">
    <text evidence="1">Belongs to the histone H2A family.</text>
</comment>
<accession>S9U8B4</accession>
<keyword evidence="1" id="KW-0158">Chromosome</keyword>
<dbReference type="Pfam" id="PF16211">
    <property type="entry name" value="Histone_H2A_C"/>
    <property type="match status" value="1"/>
</dbReference>
<dbReference type="GO" id="GO:0030527">
    <property type="term" value="F:structural constituent of chromatin"/>
    <property type="evidence" value="ECO:0007669"/>
    <property type="project" value="InterPro"/>
</dbReference>
<dbReference type="FunFam" id="1.10.20.10:FF:000089">
    <property type="entry name" value="Histone H2A"/>
    <property type="match status" value="1"/>
</dbReference>
<name>S9U8B4_9TRYP</name>
<comment type="subunit">
    <text evidence="1">The nucleosome is a histone octamer containing two molecules each of H2A, H2B, H3 and H4 assembled in one H3-H4 heterotetramer and two H2A-H2B heterodimers. The octamer wraps approximately 147 bp of DNA.</text>
</comment>
<dbReference type="SMART" id="SM00414">
    <property type="entry name" value="H2A"/>
    <property type="match status" value="1"/>
</dbReference>
<evidence type="ECO:0000256" key="2">
    <source>
        <dbReference type="SAM" id="MobiDB-lite"/>
    </source>
</evidence>